<dbReference type="Proteomes" id="UP000011021">
    <property type="component" value="Unassembled WGS sequence"/>
</dbReference>
<feature type="transmembrane region" description="Helical" evidence="1">
    <location>
        <begin position="16"/>
        <end position="40"/>
    </location>
</feature>
<gene>
    <name evidence="2" type="ORF">HMPREF0551_1036</name>
</gene>
<sequence length="108" mass="11201">MSMMLGTGHWALGTGHWALGTWCWVLGAGCWVLGAGCWVLEPRPAVFQPVVQGMPGMWVNVQCPIPVSGPGTGCECPGAGFVFGGACRTGWAGGYVRVIRRQGGGAPL</sequence>
<keyword evidence="3" id="KW-1185">Reference proteome</keyword>
<reference evidence="2 3" key="1">
    <citation type="submission" date="2010-12" db="EMBL/GenBank/DDBJ databases">
        <authorList>
            <person name="Muzny D."/>
            <person name="Qin X."/>
            <person name="Deng J."/>
            <person name="Jiang H."/>
            <person name="Liu Y."/>
            <person name="Qu J."/>
            <person name="Song X.-Z."/>
            <person name="Zhang L."/>
            <person name="Thornton R."/>
            <person name="Coyle M."/>
            <person name="Francisco L."/>
            <person name="Jackson L."/>
            <person name="Javaid M."/>
            <person name="Korchina V."/>
            <person name="Kovar C."/>
            <person name="Mata R."/>
            <person name="Mathew T."/>
            <person name="Ngo R."/>
            <person name="Nguyen L."/>
            <person name="Nguyen N."/>
            <person name="Okwuonu G."/>
            <person name="Ongeri F."/>
            <person name="Pham C."/>
            <person name="Simmons D."/>
            <person name="Wilczek-Boney K."/>
            <person name="Hale W."/>
            <person name="Jakkamsetti A."/>
            <person name="Pham P."/>
            <person name="Ruth R."/>
            <person name="San Lucas F."/>
            <person name="Warren J."/>
            <person name="Zhang J."/>
            <person name="Zhao Z."/>
            <person name="Zhou C."/>
            <person name="Zhu D."/>
            <person name="Lee S."/>
            <person name="Bess C."/>
            <person name="Blankenburg K."/>
            <person name="Forbes L."/>
            <person name="Fu Q."/>
            <person name="Gubbala S."/>
            <person name="Hirani K."/>
            <person name="Jayaseelan J.C."/>
            <person name="Lara F."/>
            <person name="Munidasa M."/>
            <person name="Palculict T."/>
            <person name="Patil S."/>
            <person name="Pu L.-L."/>
            <person name="Saada N."/>
            <person name="Tang L."/>
            <person name="Weissenberger G."/>
            <person name="Zhu Y."/>
            <person name="Hemphill L."/>
            <person name="Shang Y."/>
            <person name="Youmans B."/>
            <person name="Ayvaz T."/>
            <person name="Ross M."/>
            <person name="Santibanez J."/>
            <person name="Aqrawi P."/>
            <person name="Gross S."/>
            <person name="Joshi V."/>
            <person name="Fowler G."/>
            <person name="Nazareth L."/>
            <person name="Reid J."/>
            <person name="Worley K."/>
            <person name="Petrosino J."/>
            <person name="Highlander S."/>
            <person name="Gibbs R."/>
        </authorList>
    </citation>
    <scope>NUCLEOTIDE SEQUENCE [LARGE SCALE GENOMIC DNA]</scope>
    <source>
        <strain evidence="2 3">ATCC 51599</strain>
    </source>
</reference>
<dbReference type="STRING" id="887898.HMPREF0551_1036"/>
<dbReference type="EMBL" id="AEQP01000004">
    <property type="protein sequence ID" value="EFV95078.1"/>
    <property type="molecule type" value="Genomic_DNA"/>
</dbReference>
<protein>
    <submittedName>
        <fullName evidence="2">Uncharacterized protein</fullName>
    </submittedName>
</protein>
<name>E7RWH4_9BURK</name>
<evidence type="ECO:0000313" key="2">
    <source>
        <dbReference type="EMBL" id="EFV95078.1"/>
    </source>
</evidence>
<proteinExistence type="predicted"/>
<keyword evidence="1" id="KW-0812">Transmembrane</keyword>
<dbReference type="HOGENOM" id="CLU_2193635_0_0_4"/>
<dbReference type="AlphaFoldDB" id="E7RWH4"/>
<comment type="caution">
    <text evidence="2">The sequence shown here is derived from an EMBL/GenBank/DDBJ whole genome shotgun (WGS) entry which is preliminary data.</text>
</comment>
<evidence type="ECO:0000256" key="1">
    <source>
        <dbReference type="SAM" id="Phobius"/>
    </source>
</evidence>
<keyword evidence="1" id="KW-1133">Transmembrane helix</keyword>
<organism evidence="2 3">
    <name type="scientific">Lautropia mirabilis ATCC 51599</name>
    <dbReference type="NCBI Taxonomy" id="887898"/>
    <lineage>
        <taxon>Bacteria</taxon>
        <taxon>Pseudomonadati</taxon>
        <taxon>Pseudomonadota</taxon>
        <taxon>Betaproteobacteria</taxon>
        <taxon>Burkholderiales</taxon>
        <taxon>Burkholderiaceae</taxon>
        <taxon>Lautropia</taxon>
    </lineage>
</organism>
<keyword evidence="1" id="KW-0472">Membrane</keyword>
<evidence type="ECO:0000313" key="3">
    <source>
        <dbReference type="Proteomes" id="UP000011021"/>
    </source>
</evidence>
<accession>E7RWH4</accession>